<organism evidence="2 3">
    <name type="scientific">Dreissena polymorpha</name>
    <name type="common">Zebra mussel</name>
    <name type="synonym">Mytilus polymorpha</name>
    <dbReference type="NCBI Taxonomy" id="45954"/>
    <lineage>
        <taxon>Eukaryota</taxon>
        <taxon>Metazoa</taxon>
        <taxon>Spiralia</taxon>
        <taxon>Lophotrochozoa</taxon>
        <taxon>Mollusca</taxon>
        <taxon>Bivalvia</taxon>
        <taxon>Autobranchia</taxon>
        <taxon>Heteroconchia</taxon>
        <taxon>Euheterodonta</taxon>
        <taxon>Imparidentia</taxon>
        <taxon>Neoheterodontei</taxon>
        <taxon>Myida</taxon>
        <taxon>Dreissenoidea</taxon>
        <taxon>Dreissenidae</taxon>
        <taxon>Dreissena</taxon>
    </lineage>
</organism>
<reference evidence="2" key="2">
    <citation type="submission" date="2020-11" db="EMBL/GenBank/DDBJ databases">
        <authorList>
            <person name="McCartney M.A."/>
            <person name="Auch B."/>
            <person name="Kono T."/>
            <person name="Mallez S."/>
            <person name="Becker A."/>
            <person name="Gohl D.M."/>
            <person name="Silverstein K.A.T."/>
            <person name="Koren S."/>
            <person name="Bechman K.B."/>
            <person name="Herman A."/>
            <person name="Abrahante J.E."/>
            <person name="Garbe J."/>
        </authorList>
    </citation>
    <scope>NUCLEOTIDE SEQUENCE</scope>
    <source>
        <strain evidence="2">Duluth1</strain>
        <tissue evidence="2">Whole animal</tissue>
    </source>
</reference>
<gene>
    <name evidence="2" type="ORF">DPMN_168316</name>
</gene>
<dbReference type="Proteomes" id="UP000828390">
    <property type="component" value="Unassembled WGS sequence"/>
</dbReference>
<reference evidence="2" key="1">
    <citation type="journal article" date="2019" name="bioRxiv">
        <title>The Genome of the Zebra Mussel, Dreissena polymorpha: A Resource for Invasive Species Research.</title>
        <authorList>
            <person name="McCartney M.A."/>
            <person name="Auch B."/>
            <person name="Kono T."/>
            <person name="Mallez S."/>
            <person name="Zhang Y."/>
            <person name="Obille A."/>
            <person name="Becker A."/>
            <person name="Abrahante J.E."/>
            <person name="Garbe J."/>
            <person name="Badalamenti J.P."/>
            <person name="Herman A."/>
            <person name="Mangelson H."/>
            <person name="Liachko I."/>
            <person name="Sullivan S."/>
            <person name="Sone E.D."/>
            <person name="Koren S."/>
            <person name="Silverstein K.A.T."/>
            <person name="Beckman K.B."/>
            <person name="Gohl D.M."/>
        </authorList>
    </citation>
    <scope>NUCLEOTIDE SEQUENCE</scope>
    <source>
        <strain evidence="2">Duluth1</strain>
        <tissue evidence="2">Whole animal</tissue>
    </source>
</reference>
<evidence type="ECO:0000256" key="1">
    <source>
        <dbReference type="SAM" id="MobiDB-lite"/>
    </source>
</evidence>
<feature type="region of interest" description="Disordered" evidence="1">
    <location>
        <begin position="31"/>
        <end position="52"/>
    </location>
</feature>
<keyword evidence="3" id="KW-1185">Reference proteome</keyword>
<comment type="caution">
    <text evidence="2">The sequence shown here is derived from an EMBL/GenBank/DDBJ whole genome shotgun (WGS) entry which is preliminary data.</text>
</comment>
<evidence type="ECO:0000313" key="3">
    <source>
        <dbReference type="Proteomes" id="UP000828390"/>
    </source>
</evidence>
<name>A0A9D4F4W8_DREPO</name>
<protein>
    <submittedName>
        <fullName evidence="2">Uncharacterized protein</fullName>
    </submittedName>
</protein>
<sequence length="52" mass="5949">MRKISPQDRNPLNSEYRSFFGSKFGHSIRNCTPPNRSGPVYRTSDLVSKSCE</sequence>
<proteinExistence type="predicted"/>
<evidence type="ECO:0000313" key="2">
    <source>
        <dbReference type="EMBL" id="KAH3790121.1"/>
    </source>
</evidence>
<dbReference type="AlphaFoldDB" id="A0A9D4F4W8"/>
<dbReference type="EMBL" id="JAIWYP010000008">
    <property type="protein sequence ID" value="KAH3790121.1"/>
    <property type="molecule type" value="Genomic_DNA"/>
</dbReference>
<accession>A0A9D4F4W8</accession>